<evidence type="ECO:0000313" key="2">
    <source>
        <dbReference type="Proteomes" id="UP000494329"/>
    </source>
</evidence>
<gene>
    <name evidence="1" type="ORF">LMG29739_01278</name>
</gene>
<keyword evidence="2" id="KW-1185">Reference proteome</keyword>
<dbReference type="Proteomes" id="UP000494329">
    <property type="component" value="Unassembled WGS sequence"/>
</dbReference>
<sequence>MRIGISVLTHEGQSIWENGLGQNVLFLAQLLRALPAVTDVILLNCGDQAALPPEAEQAELGLPLVPLRAATDRIDVAIEMGGGLDIEWVDYIRALGKKVVFMCCGQSYVGLVEPTVFKKRGFFSRAQRCDEVWILPKDRTLAPMLEALHRCPVFEVPYLWDPLFLERRAQVVKDAGLAFGYQPAADGTDAPRALRVAIFEPNISVVKCFAIPALVCDTAFRMEPATIARMHVLNTVQMNEQLTFSFLMRSLDLHKNDKVHLDKRHDFAGYMSQFADVVVSHQWQNDQNFLYLDALYGGYPLVHNSPWLKDAGYYYEGSDIQAGARQLLRIAHEHDADHDGYVRRSRELIATLSPLHAANRERYTQRVLNLNARPASAARAD</sequence>
<evidence type="ECO:0000313" key="1">
    <source>
        <dbReference type="EMBL" id="CAB3751455.1"/>
    </source>
</evidence>
<evidence type="ECO:0008006" key="3">
    <source>
        <dbReference type="Google" id="ProtNLM"/>
    </source>
</evidence>
<organism evidence="1 2">
    <name type="scientific">Paraburkholderia solisilvae</name>
    <dbReference type="NCBI Taxonomy" id="624376"/>
    <lineage>
        <taxon>Bacteria</taxon>
        <taxon>Pseudomonadati</taxon>
        <taxon>Pseudomonadota</taxon>
        <taxon>Betaproteobacteria</taxon>
        <taxon>Burkholderiales</taxon>
        <taxon>Burkholderiaceae</taxon>
        <taxon>Paraburkholderia</taxon>
    </lineage>
</organism>
<dbReference type="InterPro" id="IPR021234">
    <property type="entry name" value="DUF2827"/>
</dbReference>
<dbReference type="EMBL" id="CADIKF010000007">
    <property type="protein sequence ID" value="CAB3751455.1"/>
    <property type="molecule type" value="Genomic_DNA"/>
</dbReference>
<dbReference type="Pfam" id="PF10933">
    <property type="entry name" value="DUF2827"/>
    <property type="match status" value="1"/>
</dbReference>
<dbReference type="RefSeq" id="WP_175110020.1">
    <property type="nucleotide sequence ID" value="NZ_CADIKF010000007.1"/>
</dbReference>
<reference evidence="1 2" key="1">
    <citation type="submission" date="2020-04" db="EMBL/GenBank/DDBJ databases">
        <authorList>
            <person name="De Canck E."/>
        </authorList>
    </citation>
    <scope>NUCLEOTIDE SEQUENCE [LARGE SCALE GENOMIC DNA]</scope>
    <source>
        <strain evidence="1 2">LMG 29739</strain>
    </source>
</reference>
<accession>A0A6J5DEP5</accession>
<name>A0A6J5DEP5_9BURK</name>
<proteinExistence type="predicted"/>
<dbReference type="AlphaFoldDB" id="A0A6J5DEP5"/>
<protein>
    <recommendedName>
        <fullName evidence="3">DUF2827 domain-containing protein</fullName>
    </recommendedName>
</protein>